<organism evidence="2 3">
    <name type="scientific">Portunus trituberculatus</name>
    <name type="common">Swimming crab</name>
    <name type="synonym">Neptunus trituberculatus</name>
    <dbReference type="NCBI Taxonomy" id="210409"/>
    <lineage>
        <taxon>Eukaryota</taxon>
        <taxon>Metazoa</taxon>
        <taxon>Ecdysozoa</taxon>
        <taxon>Arthropoda</taxon>
        <taxon>Crustacea</taxon>
        <taxon>Multicrustacea</taxon>
        <taxon>Malacostraca</taxon>
        <taxon>Eumalacostraca</taxon>
        <taxon>Eucarida</taxon>
        <taxon>Decapoda</taxon>
        <taxon>Pleocyemata</taxon>
        <taxon>Brachyura</taxon>
        <taxon>Eubrachyura</taxon>
        <taxon>Portunoidea</taxon>
        <taxon>Portunidae</taxon>
        <taxon>Portuninae</taxon>
        <taxon>Portunus</taxon>
    </lineage>
</organism>
<evidence type="ECO:0000313" key="2">
    <source>
        <dbReference type="EMBL" id="MPC90372.1"/>
    </source>
</evidence>
<feature type="compositionally biased region" description="Pro residues" evidence="1">
    <location>
        <begin position="54"/>
        <end position="63"/>
    </location>
</feature>
<sequence length="87" mass="9575">MCEEALVCFLPLFPYSPPTPISPLLSLHHLSPAPPHIHASHTKAALTHAHRPGPSAPQRPCRPTPRHTMPRLATHFTTLSRDLGQEP</sequence>
<proteinExistence type="predicted"/>
<protein>
    <submittedName>
        <fullName evidence="2">Uncharacterized protein</fullName>
    </submittedName>
</protein>
<dbReference type="Proteomes" id="UP000324222">
    <property type="component" value="Unassembled WGS sequence"/>
</dbReference>
<evidence type="ECO:0000313" key="3">
    <source>
        <dbReference type="Proteomes" id="UP000324222"/>
    </source>
</evidence>
<reference evidence="2 3" key="1">
    <citation type="submission" date="2019-05" db="EMBL/GenBank/DDBJ databases">
        <title>Another draft genome of Portunus trituberculatus and its Hox gene families provides insights of decapod evolution.</title>
        <authorList>
            <person name="Jeong J.-H."/>
            <person name="Song I."/>
            <person name="Kim S."/>
            <person name="Choi T."/>
            <person name="Kim D."/>
            <person name="Ryu S."/>
            <person name="Kim W."/>
        </authorList>
    </citation>
    <scope>NUCLEOTIDE SEQUENCE [LARGE SCALE GENOMIC DNA]</scope>
    <source>
        <tissue evidence="2">Muscle</tissue>
    </source>
</reference>
<comment type="caution">
    <text evidence="2">The sequence shown here is derived from an EMBL/GenBank/DDBJ whole genome shotgun (WGS) entry which is preliminary data.</text>
</comment>
<name>A0A5B7J2G1_PORTR</name>
<gene>
    <name evidence="2" type="ORF">E2C01_085353</name>
</gene>
<feature type="region of interest" description="Disordered" evidence="1">
    <location>
        <begin position="43"/>
        <end position="69"/>
    </location>
</feature>
<accession>A0A5B7J2G1</accession>
<dbReference type="EMBL" id="VSRR010084141">
    <property type="protein sequence ID" value="MPC90372.1"/>
    <property type="molecule type" value="Genomic_DNA"/>
</dbReference>
<evidence type="ECO:0000256" key="1">
    <source>
        <dbReference type="SAM" id="MobiDB-lite"/>
    </source>
</evidence>
<keyword evidence="3" id="KW-1185">Reference proteome</keyword>
<dbReference type="AlphaFoldDB" id="A0A5B7J2G1"/>